<dbReference type="InterPro" id="IPR044643">
    <property type="entry name" value="TrpF_fam"/>
</dbReference>
<evidence type="ECO:0000256" key="6">
    <source>
        <dbReference type="ARBA" id="ARBA00022822"/>
    </source>
</evidence>
<evidence type="ECO:0000313" key="12">
    <source>
        <dbReference type="Proteomes" id="UP000324479"/>
    </source>
</evidence>
<reference evidence="11 12" key="1">
    <citation type="submission" date="2019-08" db="EMBL/GenBank/DDBJ databases">
        <authorList>
            <person name="Dhanesh K."/>
            <person name="Kumar G."/>
            <person name="Sasikala C."/>
            <person name="Venkata Ramana C."/>
        </authorList>
    </citation>
    <scope>NUCLEOTIDE SEQUENCE [LARGE SCALE GENOMIC DNA]</scope>
    <source>
        <strain evidence="11 12">JC645</strain>
    </source>
</reference>
<keyword evidence="6 9" id="KW-0822">Tryptophan biosynthesis</keyword>
<dbReference type="Proteomes" id="UP000324479">
    <property type="component" value="Unassembled WGS sequence"/>
</dbReference>
<dbReference type="AlphaFoldDB" id="A0A5M6D211"/>
<comment type="similarity">
    <text evidence="9">Belongs to the TrpF family.</text>
</comment>
<dbReference type="Gene3D" id="3.20.20.70">
    <property type="entry name" value="Aldolase class I"/>
    <property type="match status" value="1"/>
</dbReference>
<evidence type="ECO:0000256" key="8">
    <source>
        <dbReference type="ARBA" id="ARBA00023235"/>
    </source>
</evidence>
<evidence type="ECO:0000256" key="4">
    <source>
        <dbReference type="ARBA" id="ARBA00022272"/>
    </source>
</evidence>
<comment type="caution">
    <text evidence="11">The sequence shown here is derived from an EMBL/GenBank/DDBJ whole genome shotgun (WGS) entry which is preliminary data.</text>
</comment>
<evidence type="ECO:0000256" key="5">
    <source>
        <dbReference type="ARBA" id="ARBA00022605"/>
    </source>
</evidence>
<proteinExistence type="inferred from homology"/>
<evidence type="ECO:0000259" key="10">
    <source>
        <dbReference type="Pfam" id="PF00697"/>
    </source>
</evidence>
<dbReference type="InterPro" id="IPR011060">
    <property type="entry name" value="RibuloseP-bd_barrel"/>
</dbReference>
<organism evidence="11 12">
    <name type="scientific">Roseiconus nitratireducens</name>
    <dbReference type="NCBI Taxonomy" id="2605748"/>
    <lineage>
        <taxon>Bacteria</taxon>
        <taxon>Pseudomonadati</taxon>
        <taxon>Planctomycetota</taxon>
        <taxon>Planctomycetia</taxon>
        <taxon>Pirellulales</taxon>
        <taxon>Pirellulaceae</taxon>
        <taxon>Roseiconus</taxon>
    </lineage>
</organism>
<evidence type="ECO:0000313" key="11">
    <source>
        <dbReference type="EMBL" id="KAA5540650.1"/>
    </source>
</evidence>
<evidence type="ECO:0000256" key="1">
    <source>
        <dbReference type="ARBA" id="ARBA00001164"/>
    </source>
</evidence>
<dbReference type="PANTHER" id="PTHR42894:SF1">
    <property type="entry name" value="N-(5'-PHOSPHORIBOSYL)ANTHRANILATE ISOMERASE"/>
    <property type="match status" value="1"/>
</dbReference>
<comment type="catalytic activity">
    <reaction evidence="1 9">
        <text>N-(5-phospho-beta-D-ribosyl)anthranilate = 1-(2-carboxyphenylamino)-1-deoxy-D-ribulose 5-phosphate</text>
        <dbReference type="Rhea" id="RHEA:21540"/>
        <dbReference type="ChEBI" id="CHEBI:18277"/>
        <dbReference type="ChEBI" id="CHEBI:58613"/>
        <dbReference type="EC" id="5.3.1.24"/>
    </reaction>
</comment>
<dbReference type="GO" id="GO:0004640">
    <property type="term" value="F:phosphoribosylanthranilate isomerase activity"/>
    <property type="evidence" value="ECO:0007669"/>
    <property type="project" value="UniProtKB-UniRule"/>
</dbReference>
<name>A0A5M6D211_9BACT</name>
<dbReference type="InterPro" id="IPR013785">
    <property type="entry name" value="Aldolase_TIM"/>
</dbReference>
<dbReference type="UniPathway" id="UPA00035">
    <property type="reaction ID" value="UER00042"/>
</dbReference>
<dbReference type="GO" id="GO:0000162">
    <property type="term" value="P:L-tryptophan biosynthetic process"/>
    <property type="evidence" value="ECO:0007669"/>
    <property type="project" value="UniProtKB-UniRule"/>
</dbReference>
<evidence type="ECO:0000256" key="9">
    <source>
        <dbReference type="HAMAP-Rule" id="MF_00135"/>
    </source>
</evidence>
<dbReference type="HAMAP" id="MF_00135">
    <property type="entry name" value="PRAI"/>
    <property type="match status" value="1"/>
</dbReference>
<evidence type="ECO:0000256" key="7">
    <source>
        <dbReference type="ARBA" id="ARBA00023141"/>
    </source>
</evidence>
<evidence type="ECO:0000256" key="2">
    <source>
        <dbReference type="ARBA" id="ARBA00004664"/>
    </source>
</evidence>
<dbReference type="Pfam" id="PF00697">
    <property type="entry name" value="PRAI"/>
    <property type="match status" value="1"/>
</dbReference>
<dbReference type="EMBL" id="VWOX01000012">
    <property type="protein sequence ID" value="KAA5540650.1"/>
    <property type="molecule type" value="Genomic_DNA"/>
</dbReference>
<feature type="domain" description="N-(5'phosphoribosyl) anthranilate isomerase (PRAI)" evidence="10">
    <location>
        <begin position="11"/>
        <end position="220"/>
    </location>
</feature>
<keyword evidence="12" id="KW-1185">Reference proteome</keyword>
<comment type="pathway">
    <text evidence="2 9">Amino-acid biosynthesis; L-tryptophan biosynthesis; L-tryptophan from chorismate: step 3/5.</text>
</comment>
<dbReference type="PANTHER" id="PTHR42894">
    <property type="entry name" value="N-(5'-PHOSPHORIBOSYL)ANTHRANILATE ISOMERASE"/>
    <property type="match status" value="1"/>
</dbReference>
<dbReference type="SUPFAM" id="SSF51366">
    <property type="entry name" value="Ribulose-phoshate binding barrel"/>
    <property type="match status" value="1"/>
</dbReference>
<dbReference type="EC" id="5.3.1.24" evidence="3 9"/>
<dbReference type="CDD" id="cd00405">
    <property type="entry name" value="PRAI"/>
    <property type="match status" value="1"/>
</dbReference>
<dbReference type="InterPro" id="IPR001240">
    <property type="entry name" value="PRAI_dom"/>
</dbReference>
<gene>
    <name evidence="9" type="primary">trpF</name>
    <name evidence="11" type="ORF">FYK55_19850</name>
</gene>
<keyword evidence="7 9" id="KW-0057">Aromatic amino acid biosynthesis</keyword>
<accession>A0A5M6D211</accession>
<protein>
    <recommendedName>
        <fullName evidence="4 9">N-(5'-phosphoribosyl)anthranilate isomerase</fullName>
        <shortName evidence="9">PRAI</shortName>
        <ecNumber evidence="3 9">5.3.1.24</ecNumber>
    </recommendedName>
</protein>
<sequence length="224" mass="24023">MKEVCDLFRIKICGIRLESDVDAVDRLGGDAIGLNFFSKSVRYLDPQLPGTRELSQHAAQRGLMRVGVFVNESLAGIRSTVQQVGLDAVQLHGDESPDLAKQLRQAGYQVIRAVKLPRGPFPIDLAQQRCRPWLSEGCGLILDADAGSAHGGSGKTLHWPSVRAWAQESPEVDWALAGGLRPENVAEAMSVSGARAVDTASGVECPRGVKNADRIAAFVRAATV</sequence>
<keyword evidence="8 9" id="KW-0413">Isomerase</keyword>
<evidence type="ECO:0000256" key="3">
    <source>
        <dbReference type="ARBA" id="ARBA00012572"/>
    </source>
</evidence>
<keyword evidence="5 9" id="KW-0028">Amino-acid biosynthesis</keyword>